<proteinExistence type="predicted"/>
<sequence>MLLRGPQVMPPTPPSPPLCLLAPAAYHPYALPAQHASDAAYHPYTYIVPAQYAFNTSYHPYTFSALPTCLRRPPHTGLILNPAYDPYAPAAPSR</sequence>
<name>A0A9Q3ER92_9BASI</name>
<comment type="caution">
    <text evidence="1">The sequence shown here is derived from an EMBL/GenBank/DDBJ whole genome shotgun (WGS) entry which is preliminary data.</text>
</comment>
<dbReference type="AlphaFoldDB" id="A0A9Q3ER92"/>
<keyword evidence="2" id="KW-1185">Reference proteome</keyword>
<organism evidence="1 2">
    <name type="scientific">Austropuccinia psidii MF-1</name>
    <dbReference type="NCBI Taxonomy" id="1389203"/>
    <lineage>
        <taxon>Eukaryota</taxon>
        <taxon>Fungi</taxon>
        <taxon>Dikarya</taxon>
        <taxon>Basidiomycota</taxon>
        <taxon>Pucciniomycotina</taxon>
        <taxon>Pucciniomycetes</taxon>
        <taxon>Pucciniales</taxon>
        <taxon>Sphaerophragmiaceae</taxon>
        <taxon>Austropuccinia</taxon>
    </lineage>
</organism>
<dbReference type="Proteomes" id="UP000765509">
    <property type="component" value="Unassembled WGS sequence"/>
</dbReference>
<evidence type="ECO:0000313" key="1">
    <source>
        <dbReference type="EMBL" id="MBW0522137.1"/>
    </source>
</evidence>
<reference evidence="1" key="1">
    <citation type="submission" date="2021-03" db="EMBL/GenBank/DDBJ databases">
        <title>Draft genome sequence of rust myrtle Austropuccinia psidii MF-1, a brazilian biotype.</title>
        <authorList>
            <person name="Quecine M.C."/>
            <person name="Pachon D.M.R."/>
            <person name="Bonatelli M.L."/>
            <person name="Correr F.H."/>
            <person name="Franceschini L.M."/>
            <person name="Leite T.F."/>
            <person name="Margarido G.R.A."/>
            <person name="Almeida C.A."/>
            <person name="Ferrarezi J.A."/>
            <person name="Labate C.A."/>
        </authorList>
    </citation>
    <scope>NUCLEOTIDE SEQUENCE</scope>
    <source>
        <strain evidence="1">MF-1</strain>
    </source>
</reference>
<dbReference type="EMBL" id="AVOT02029343">
    <property type="protein sequence ID" value="MBW0522137.1"/>
    <property type="molecule type" value="Genomic_DNA"/>
</dbReference>
<evidence type="ECO:0000313" key="2">
    <source>
        <dbReference type="Proteomes" id="UP000765509"/>
    </source>
</evidence>
<accession>A0A9Q3ER92</accession>
<protein>
    <submittedName>
        <fullName evidence="1">Uncharacterized protein</fullName>
    </submittedName>
</protein>
<gene>
    <name evidence="1" type="ORF">O181_061852</name>
</gene>